<sequence>MPQGVAVREAMGEPIRARAHGASMQGKRRRESQEEEEEEEGDQRACPSSSSPGLHMREAEVVGKPIQA</sequence>
<accession>A0A0E0APA4</accession>
<dbReference type="HOGENOM" id="CLU_2798101_0_0_1"/>
<dbReference type="EnsemblPlants" id="OGLUM07G26340.4">
    <property type="protein sequence ID" value="OGLUM07G26340.4"/>
    <property type="gene ID" value="OGLUM07G26340"/>
</dbReference>
<proteinExistence type="predicted"/>
<reference evidence="2" key="1">
    <citation type="submission" date="2015-04" db="UniProtKB">
        <authorList>
            <consortium name="EnsemblPlants"/>
        </authorList>
    </citation>
    <scope>IDENTIFICATION</scope>
</reference>
<evidence type="ECO:0000313" key="3">
    <source>
        <dbReference type="Proteomes" id="UP000026961"/>
    </source>
</evidence>
<dbReference type="Gramene" id="OGLUM07G26340.4">
    <property type="protein sequence ID" value="OGLUM07G26340.4"/>
    <property type="gene ID" value="OGLUM07G26340"/>
</dbReference>
<dbReference type="AlphaFoldDB" id="A0A0E0APA4"/>
<protein>
    <submittedName>
        <fullName evidence="2">Uncharacterized protein</fullName>
    </submittedName>
</protein>
<dbReference type="Proteomes" id="UP000026961">
    <property type="component" value="Chromosome 7"/>
</dbReference>
<organism evidence="2">
    <name type="scientific">Oryza glumipatula</name>
    <dbReference type="NCBI Taxonomy" id="40148"/>
    <lineage>
        <taxon>Eukaryota</taxon>
        <taxon>Viridiplantae</taxon>
        <taxon>Streptophyta</taxon>
        <taxon>Embryophyta</taxon>
        <taxon>Tracheophyta</taxon>
        <taxon>Spermatophyta</taxon>
        <taxon>Magnoliopsida</taxon>
        <taxon>Liliopsida</taxon>
        <taxon>Poales</taxon>
        <taxon>Poaceae</taxon>
        <taxon>BOP clade</taxon>
        <taxon>Oryzoideae</taxon>
        <taxon>Oryzeae</taxon>
        <taxon>Oryzinae</taxon>
        <taxon>Oryza</taxon>
    </lineage>
</organism>
<feature type="region of interest" description="Disordered" evidence="1">
    <location>
        <begin position="1"/>
        <end position="68"/>
    </location>
</feature>
<evidence type="ECO:0000313" key="2">
    <source>
        <dbReference type="EnsemblPlants" id="OGLUM07G26340.4"/>
    </source>
</evidence>
<evidence type="ECO:0000256" key="1">
    <source>
        <dbReference type="SAM" id="MobiDB-lite"/>
    </source>
</evidence>
<name>A0A0E0APA4_9ORYZ</name>
<keyword evidence="3" id="KW-1185">Reference proteome</keyword>
<reference evidence="2" key="2">
    <citation type="submission" date="2018-05" db="EMBL/GenBank/DDBJ databases">
        <title>OgluRS3 (Oryza glumaepatula Reference Sequence Version 3).</title>
        <authorList>
            <person name="Zhang J."/>
            <person name="Kudrna D."/>
            <person name="Lee S."/>
            <person name="Talag J."/>
            <person name="Welchert J."/>
            <person name="Wing R.A."/>
        </authorList>
    </citation>
    <scope>NUCLEOTIDE SEQUENCE [LARGE SCALE GENOMIC DNA]</scope>
</reference>